<gene>
    <name evidence="2" type="ORF">D0868_10754</name>
</gene>
<feature type="compositionally biased region" description="Basic and acidic residues" evidence="1">
    <location>
        <begin position="388"/>
        <end position="399"/>
    </location>
</feature>
<sequence>MPSDDKSLKAIAREKNSAAPSQLGDPVSLKPETVEHSPTEQDKPNKAPNKIDQQGKSLKQMAQDKMETNPSQIGDPVSLKAETSHNEPTEQDRGALGTGRDEKTGRPVKSKIRRPTTIRRTDNLQYYEDIYGTRIEGSFDETHETGSDNDESPTPTSPKDGKTSKRQIRPSKKRKLSTSKPAQEEKDSQDTDDAVSTGDSVRASVDSQITEAATERLLQRQTVPRSQQSRVGRRGRRGRMTGNMAAHTSFDELPTSPAHELQDIIIQTLDPPIESGALTETDAYILAFDLADDDARDVAGNNAMGIIQGQGPPAGLAITSTSINKPTRPTGNQLSVNNGGDGQDRGDGHVDDAAAEVDVVFDEDPGYAADAEEVKQSTDAIAPPATGRGDRGFQKKSMNDEVQNDSRALVHDQTPRRGRPRKVESLAKGLGHATSASEGSPAGSHHNARAEKKRVEALERERRELQRLAARPKTRGFQQGYNGFSAKISQPKEKGKEVVAVKSKRNKMTARQATLHTKAKKKGTAKRMGKPKAKQSKRLNWKGEQMQLGCEARDLDIMSDTMNEANMDQRRAKGHTGFGGEGNHSSATGAAVAAMKDNLGSSAPMAQYQ</sequence>
<accession>A0A3M6Y2P5</accession>
<feature type="compositionally biased region" description="Basic and acidic residues" evidence="1">
    <location>
        <begin position="82"/>
        <end position="105"/>
    </location>
</feature>
<feature type="region of interest" description="Disordered" evidence="1">
    <location>
        <begin position="322"/>
        <end position="349"/>
    </location>
</feature>
<name>A0A3M6Y2P5_HORWE</name>
<proteinExistence type="predicted"/>
<feature type="region of interest" description="Disordered" evidence="1">
    <location>
        <begin position="219"/>
        <end position="242"/>
    </location>
</feature>
<evidence type="ECO:0000313" key="3">
    <source>
        <dbReference type="Proteomes" id="UP000282582"/>
    </source>
</evidence>
<feature type="compositionally biased region" description="Basic and acidic residues" evidence="1">
    <location>
        <begin position="1"/>
        <end position="16"/>
    </location>
</feature>
<feature type="region of interest" description="Disordered" evidence="1">
    <location>
        <begin position="371"/>
        <end position="455"/>
    </location>
</feature>
<dbReference type="Proteomes" id="UP000282582">
    <property type="component" value="Unassembled WGS sequence"/>
</dbReference>
<evidence type="ECO:0000256" key="1">
    <source>
        <dbReference type="SAM" id="MobiDB-lite"/>
    </source>
</evidence>
<dbReference type="EMBL" id="QWIK01001137">
    <property type="protein sequence ID" value="RMX97238.1"/>
    <property type="molecule type" value="Genomic_DNA"/>
</dbReference>
<evidence type="ECO:0000313" key="2">
    <source>
        <dbReference type="EMBL" id="RMX97238.1"/>
    </source>
</evidence>
<organism evidence="2 3">
    <name type="scientific">Hortaea werneckii</name>
    <name type="common">Black yeast</name>
    <name type="synonym">Cladosporium werneckii</name>
    <dbReference type="NCBI Taxonomy" id="91943"/>
    <lineage>
        <taxon>Eukaryota</taxon>
        <taxon>Fungi</taxon>
        <taxon>Dikarya</taxon>
        <taxon>Ascomycota</taxon>
        <taxon>Pezizomycotina</taxon>
        <taxon>Dothideomycetes</taxon>
        <taxon>Dothideomycetidae</taxon>
        <taxon>Mycosphaerellales</taxon>
        <taxon>Teratosphaeriaceae</taxon>
        <taxon>Hortaea</taxon>
    </lineage>
</organism>
<feature type="region of interest" description="Disordered" evidence="1">
    <location>
        <begin position="1"/>
        <end position="206"/>
    </location>
</feature>
<feature type="compositionally biased region" description="Basic and acidic residues" evidence="1">
    <location>
        <begin position="408"/>
        <end position="425"/>
    </location>
</feature>
<feature type="region of interest" description="Disordered" evidence="1">
    <location>
        <begin position="501"/>
        <end position="538"/>
    </location>
</feature>
<reference evidence="2 3" key="1">
    <citation type="journal article" date="2018" name="BMC Genomics">
        <title>Genomic evidence for intraspecific hybridization in a clonal and extremely halotolerant yeast.</title>
        <authorList>
            <person name="Gostincar C."/>
            <person name="Stajich J.E."/>
            <person name="Zupancic J."/>
            <person name="Zalar P."/>
            <person name="Gunde-Cimerman N."/>
        </authorList>
    </citation>
    <scope>NUCLEOTIDE SEQUENCE [LARGE SCALE GENOMIC DNA]</scope>
    <source>
        <strain evidence="2 3">EXF-6654</strain>
    </source>
</reference>
<feature type="compositionally biased region" description="Basic residues" evidence="1">
    <location>
        <begin position="164"/>
        <end position="177"/>
    </location>
</feature>
<feature type="compositionally biased region" description="Basic and acidic residues" evidence="1">
    <location>
        <begin position="32"/>
        <end position="45"/>
    </location>
</feature>
<feature type="non-terminal residue" evidence="2">
    <location>
        <position position="609"/>
    </location>
</feature>
<comment type="caution">
    <text evidence="2">The sequence shown here is derived from an EMBL/GenBank/DDBJ whole genome shotgun (WGS) entry which is preliminary data.</text>
</comment>
<dbReference type="AlphaFoldDB" id="A0A3M6Y2P5"/>
<feature type="compositionally biased region" description="Basic residues" evidence="1">
    <location>
        <begin position="106"/>
        <end position="117"/>
    </location>
</feature>
<protein>
    <submittedName>
        <fullName evidence="2">Uncharacterized protein</fullName>
    </submittedName>
</protein>
<feature type="region of interest" description="Disordered" evidence="1">
    <location>
        <begin position="572"/>
        <end position="593"/>
    </location>
</feature>
<feature type="compositionally biased region" description="Basic residues" evidence="1">
    <location>
        <begin position="517"/>
        <end position="538"/>
    </location>
</feature>
<feature type="compositionally biased region" description="Polar residues" evidence="1">
    <location>
        <begin position="322"/>
        <end position="338"/>
    </location>
</feature>
<dbReference type="VEuPathDB" id="FungiDB:BTJ68_02730"/>